<dbReference type="GO" id="GO:0006635">
    <property type="term" value="P:fatty acid beta-oxidation"/>
    <property type="evidence" value="ECO:0007669"/>
    <property type="project" value="InterPro"/>
</dbReference>
<dbReference type="GO" id="GO:0003997">
    <property type="term" value="F:acyl-CoA oxidase activity"/>
    <property type="evidence" value="ECO:0007669"/>
    <property type="project" value="InterPro"/>
</dbReference>
<evidence type="ECO:0000259" key="2">
    <source>
        <dbReference type="Pfam" id="PF01756"/>
    </source>
</evidence>
<comment type="caution">
    <text evidence="3">The sequence shown here is derived from an EMBL/GenBank/DDBJ whole genome shotgun (WGS) entry which is preliminary data.</text>
</comment>
<dbReference type="Gene3D" id="1.20.140.10">
    <property type="entry name" value="Butyryl-CoA Dehydrogenase, subunit A, domain 3"/>
    <property type="match status" value="1"/>
</dbReference>
<feature type="chain" id="PRO_5041897584" description="Acyl-CoA oxidase C-terminal domain-containing protein" evidence="1">
    <location>
        <begin position="17"/>
        <end position="130"/>
    </location>
</feature>
<evidence type="ECO:0000313" key="4">
    <source>
        <dbReference type="Proteomes" id="UP001230051"/>
    </source>
</evidence>
<keyword evidence="1" id="KW-0732">Signal</keyword>
<evidence type="ECO:0000313" key="3">
    <source>
        <dbReference type="EMBL" id="KAK1170592.1"/>
    </source>
</evidence>
<feature type="signal peptide" evidence="1">
    <location>
        <begin position="1"/>
        <end position="16"/>
    </location>
</feature>
<organism evidence="3 4">
    <name type="scientific">Acipenser oxyrinchus oxyrinchus</name>
    <dbReference type="NCBI Taxonomy" id="40147"/>
    <lineage>
        <taxon>Eukaryota</taxon>
        <taxon>Metazoa</taxon>
        <taxon>Chordata</taxon>
        <taxon>Craniata</taxon>
        <taxon>Vertebrata</taxon>
        <taxon>Euteleostomi</taxon>
        <taxon>Actinopterygii</taxon>
        <taxon>Chondrostei</taxon>
        <taxon>Acipenseriformes</taxon>
        <taxon>Acipenseridae</taxon>
        <taxon>Acipenser</taxon>
    </lineage>
</organism>
<dbReference type="SUPFAM" id="SSF47203">
    <property type="entry name" value="Acyl-CoA dehydrogenase C-terminal domain-like"/>
    <property type="match status" value="1"/>
</dbReference>
<gene>
    <name evidence="3" type="ORF">AOXY_G7488</name>
</gene>
<protein>
    <recommendedName>
        <fullName evidence="2">Acyl-CoA oxidase C-terminal domain-containing protein</fullName>
    </recommendedName>
</protein>
<proteinExistence type="predicted"/>
<dbReference type="InterPro" id="IPR036250">
    <property type="entry name" value="AcylCo_DH-like_C"/>
</dbReference>
<sequence>MVYLVFAVTLEKFSLAVEVCQVQENQTLLMKFCLLHGINLVYQERAGSLKHNYLTPATSTQIRRQWRDLYKSVKDEALQVVSECNIPHCCIQAPITRISNYNAEWAFCPLPQLPQTTDLKGKDIKIRCRL</sequence>
<dbReference type="GO" id="GO:0005777">
    <property type="term" value="C:peroxisome"/>
    <property type="evidence" value="ECO:0007669"/>
    <property type="project" value="InterPro"/>
</dbReference>
<keyword evidence="4" id="KW-1185">Reference proteome</keyword>
<accession>A0AAD8LMR9</accession>
<name>A0AAD8LMR9_ACIOX</name>
<dbReference type="Pfam" id="PF01756">
    <property type="entry name" value="ACOX"/>
    <property type="match status" value="1"/>
</dbReference>
<dbReference type="EMBL" id="JAGXEW010000006">
    <property type="protein sequence ID" value="KAK1170592.1"/>
    <property type="molecule type" value="Genomic_DNA"/>
</dbReference>
<dbReference type="InterPro" id="IPR002655">
    <property type="entry name" value="Acyl-CoA_oxidase_C"/>
</dbReference>
<feature type="domain" description="Acyl-CoA oxidase C-terminal" evidence="2">
    <location>
        <begin position="7"/>
        <end position="97"/>
    </location>
</feature>
<dbReference type="Proteomes" id="UP001230051">
    <property type="component" value="Unassembled WGS sequence"/>
</dbReference>
<dbReference type="AlphaFoldDB" id="A0AAD8LMR9"/>
<evidence type="ECO:0000256" key="1">
    <source>
        <dbReference type="SAM" id="SignalP"/>
    </source>
</evidence>
<reference evidence="3" key="1">
    <citation type="submission" date="2022-02" db="EMBL/GenBank/DDBJ databases">
        <title>Atlantic sturgeon de novo genome assembly.</title>
        <authorList>
            <person name="Stock M."/>
            <person name="Klopp C."/>
            <person name="Guiguen Y."/>
            <person name="Cabau C."/>
            <person name="Parinello H."/>
            <person name="Santidrian Yebra-Pimentel E."/>
            <person name="Kuhl H."/>
            <person name="Dirks R.P."/>
            <person name="Guessner J."/>
            <person name="Wuertz S."/>
            <person name="Du K."/>
            <person name="Schartl M."/>
        </authorList>
    </citation>
    <scope>NUCLEOTIDE SEQUENCE</scope>
    <source>
        <strain evidence="3">STURGEONOMICS-FGT-2020</strain>
        <tissue evidence="3">Whole blood</tissue>
    </source>
</reference>